<dbReference type="Proteomes" id="UP000318571">
    <property type="component" value="Chromosome 4"/>
</dbReference>
<protein>
    <submittedName>
        <fullName evidence="2">Uncharacterized protein</fullName>
    </submittedName>
</protein>
<organism evidence="2 3">
    <name type="scientific">Tigriopus californicus</name>
    <name type="common">Marine copepod</name>
    <dbReference type="NCBI Taxonomy" id="6832"/>
    <lineage>
        <taxon>Eukaryota</taxon>
        <taxon>Metazoa</taxon>
        <taxon>Ecdysozoa</taxon>
        <taxon>Arthropoda</taxon>
        <taxon>Crustacea</taxon>
        <taxon>Multicrustacea</taxon>
        <taxon>Hexanauplia</taxon>
        <taxon>Copepoda</taxon>
        <taxon>Harpacticoida</taxon>
        <taxon>Harpacticidae</taxon>
        <taxon>Tigriopus</taxon>
    </lineage>
</organism>
<evidence type="ECO:0000313" key="3">
    <source>
        <dbReference type="Proteomes" id="UP000318571"/>
    </source>
</evidence>
<accession>A0A553NPD7</accession>
<comment type="caution">
    <text evidence="2">The sequence shown here is derived from an EMBL/GenBank/DDBJ whole genome shotgun (WGS) entry which is preliminary data.</text>
</comment>
<dbReference type="InterPro" id="IPR052011">
    <property type="entry name" value="CENP-NAC/CAD_complex"/>
</dbReference>
<proteinExistence type="predicted"/>
<dbReference type="AlphaFoldDB" id="A0A553NPD7"/>
<evidence type="ECO:0000313" key="2">
    <source>
        <dbReference type="EMBL" id="TRY67308.1"/>
    </source>
</evidence>
<dbReference type="PANTHER" id="PTHR46790:SF1">
    <property type="entry name" value="CENTROMERE PROTEIN N"/>
    <property type="match status" value="1"/>
</dbReference>
<reference evidence="2 3" key="1">
    <citation type="journal article" date="2018" name="Nat. Ecol. Evol.">
        <title>Genomic signatures of mitonuclear coevolution across populations of Tigriopus californicus.</title>
        <authorList>
            <person name="Barreto F.S."/>
            <person name="Watson E.T."/>
            <person name="Lima T.G."/>
            <person name="Willett C.S."/>
            <person name="Edmands S."/>
            <person name="Li W."/>
            <person name="Burton R.S."/>
        </authorList>
    </citation>
    <scope>NUCLEOTIDE SEQUENCE [LARGE SCALE GENOMIC DNA]</scope>
    <source>
        <strain evidence="2 3">San Diego</strain>
    </source>
</reference>
<keyword evidence="3" id="KW-1185">Reference proteome</keyword>
<gene>
    <name evidence="2" type="ORF">TCAL_03318</name>
</gene>
<dbReference type="EMBL" id="VCGU01000011">
    <property type="protein sequence ID" value="TRY67308.1"/>
    <property type="molecule type" value="Genomic_DNA"/>
</dbReference>
<feature type="region of interest" description="Disordered" evidence="1">
    <location>
        <begin position="384"/>
        <end position="403"/>
    </location>
</feature>
<sequence length="403" mass="45648">MASFNRDARALFLDRKLSRFGGSLALVTRLARRLFQKCPELWQALEQDHLERTPPAERVYVAQQFIQRTILSILDGSAPLGDASTSLGLPTKLESYLSFMDLAWVTLKSDDELRGSGPSSGGPRIQWHVFVLRDHAPPVEFLFHKMRRRLKQKLPESRLSSVQVDQDFGEGQAEPRRIFFRVTSVKKTRSLKKDEEHLLKKPAIFFAYYPSEPYFYCDKPIFDEFLGEALSECLFSSGFDPLPLSGPHLDSLRQLRLHRDGKLPPVNVGRRPLYNAPNPFNILATEPNETEEELEFASTSLPALSRLTLKGSSKFTESKAIQDFHNGRLPLQMKNLDFEMVASGPDVLKGLNTMINSCRVSYFGPLLPKWVQEVGNRGRNVIHINEKENGDTGNSTATQNSKK</sequence>
<dbReference type="PANTHER" id="PTHR46790">
    <property type="entry name" value="CENTROMERE PROTEIN N"/>
    <property type="match status" value="1"/>
</dbReference>
<name>A0A553NPD7_TIGCA</name>
<feature type="compositionally biased region" description="Polar residues" evidence="1">
    <location>
        <begin position="391"/>
        <end position="403"/>
    </location>
</feature>
<dbReference type="GO" id="GO:0005654">
    <property type="term" value="C:nucleoplasm"/>
    <property type="evidence" value="ECO:0007669"/>
    <property type="project" value="TreeGrafter"/>
</dbReference>
<evidence type="ECO:0000256" key="1">
    <source>
        <dbReference type="SAM" id="MobiDB-lite"/>
    </source>
</evidence>